<evidence type="ECO:0000313" key="2">
    <source>
        <dbReference type="Proteomes" id="UP000054988"/>
    </source>
</evidence>
<accession>A0A0W0GDN5</accession>
<gene>
    <name evidence="1" type="ORF">WG66_759</name>
</gene>
<evidence type="ECO:0000313" key="1">
    <source>
        <dbReference type="EMBL" id="KTB46659.1"/>
    </source>
</evidence>
<comment type="caution">
    <text evidence="1">The sequence shown here is derived from an EMBL/GenBank/DDBJ whole genome shotgun (WGS) entry which is preliminary data.</text>
</comment>
<organism evidence="1 2">
    <name type="scientific">Moniliophthora roreri</name>
    <name type="common">Frosty pod rot fungus</name>
    <name type="synonym">Monilia roreri</name>
    <dbReference type="NCBI Taxonomy" id="221103"/>
    <lineage>
        <taxon>Eukaryota</taxon>
        <taxon>Fungi</taxon>
        <taxon>Dikarya</taxon>
        <taxon>Basidiomycota</taxon>
        <taxon>Agaricomycotina</taxon>
        <taxon>Agaricomycetes</taxon>
        <taxon>Agaricomycetidae</taxon>
        <taxon>Agaricales</taxon>
        <taxon>Marasmiineae</taxon>
        <taxon>Marasmiaceae</taxon>
        <taxon>Moniliophthora</taxon>
    </lineage>
</organism>
<reference evidence="1 2" key="1">
    <citation type="submission" date="2015-12" db="EMBL/GenBank/DDBJ databases">
        <title>Draft genome sequence of Moniliophthora roreri, the causal agent of frosty pod rot of cacao.</title>
        <authorList>
            <person name="Aime M.C."/>
            <person name="Diaz-Valderrama J.R."/>
            <person name="Kijpornyongpan T."/>
            <person name="Phillips-Mora W."/>
        </authorList>
    </citation>
    <scope>NUCLEOTIDE SEQUENCE [LARGE SCALE GENOMIC DNA]</scope>
    <source>
        <strain evidence="1 2">MCA 2952</strain>
    </source>
</reference>
<protein>
    <submittedName>
        <fullName evidence="1">Uncharacterized protein</fullName>
    </submittedName>
</protein>
<sequence length="220" mass="25050">MLAHRPRNHKDEALDRCALLSRDRMVIPRHITFNELNITGESSSRKQRRAANFLQLCDSLSHKAFPSPWFSFSNSRGGRPRAAGMRCGQALGMGVFKMGRTWKNLSFCFPNLKHLKVIDGIYWHEVSSSAKKVFYEGFTTVTGLRVGYPRLKNEYDEFLNLISSFPFLHLLYTCGASTFKSNTATLDAFDSLSELDVFRVLIPARHRLKALQFSANVLLI</sequence>
<dbReference type="AlphaFoldDB" id="A0A0W0GDN5"/>
<dbReference type="Proteomes" id="UP000054988">
    <property type="component" value="Unassembled WGS sequence"/>
</dbReference>
<dbReference type="EMBL" id="LATX01000285">
    <property type="protein sequence ID" value="KTB46659.1"/>
    <property type="molecule type" value="Genomic_DNA"/>
</dbReference>
<name>A0A0W0GDN5_MONRR</name>
<proteinExistence type="predicted"/>